<feature type="signal peptide" evidence="1">
    <location>
        <begin position="1"/>
        <end position="24"/>
    </location>
</feature>
<organism evidence="2 3">
    <name type="scientific">Clostridium collagenovorans DSM 3089</name>
    <dbReference type="NCBI Taxonomy" id="1121306"/>
    <lineage>
        <taxon>Bacteria</taxon>
        <taxon>Bacillati</taxon>
        <taxon>Bacillota</taxon>
        <taxon>Clostridia</taxon>
        <taxon>Eubacteriales</taxon>
        <taxon>Clostridiaceae</taxon>
        <taxon>Clostridium</taxon>
    </lineage>
</organism>
<protein>
    <submittedName>
        <fullName evidence="2">SipW-cognate class signal peptide</fullName>
    </submittedName>
</protein>
<dbReference type="RefSeq" id="WP_072832597.1">
    <property type="nucleotide sequence ID" value="NZ_FQXP01000012.1"/>
</dbReference>
<dbReference type="AlphaFoldDB" id="A0A1M5Y9V1"/>
<dbReference type="STRING" id="1121306.SAMN02745196_02776"/>
<keyword evidence="1" id="KW-0732">Signal</keyword>
<feature type="chain" id="PRO_5012432108" evidence="1">
    <location>
        <begin position="25"/>
        <end position="202"/>
    </location>
</feature>
<sequence length="202" mass="22040">MKSKKLTALALAAALMTGAAGSYAYFSSTASIETPANLIIETGSMNLKADSGVWVTNDNNETSKVDVTDANGNTTTKFTNVRPGESFVKDYYIKPTDSTLKQKVAFTGGNIKNQPEGISLSFYAEFIQRDADGNVIDYYPVYAGNEITFNPEFNEEIRVSIKATANTSMNNTDSTNASNQLRSFDLNDCIEKLVFTGKQMNQ</sequence>
<name>A0A1M5Y9V1_9CLOT</name>
<evidence type="ECO:0000313" key="2">
    <source>
        <dbReference type="EMBL" id="SHI08860.1"/>
    </source>
</evidence>
<dbReference type="NCBIfam" id="TIGR04088">
    <property type="entry name" value="cognate_SipW"/>
    <property type="match status" value="1"/>
</dbReference>
<dbReference type="InterPro" id="IPR023833">
    <property type="entry name" value="Signal_pept_SipW-depend-type"/>
</dbReference>
<evidence type="ECO:0000313" key="3">
    <source>
        <dbReference type="Proteomes" id="UP000184526"/>
    </source>
</evidence>
<accession>A0A1M5Y9V1</accession>
<proteinExistence type="predicted"/>
<dbReference type="EMBL" id="FQXP01000012">
    <property type="protein sequence ID" value="SHI08860.1"/>
    <property type="molecule type" value="Genomic_DNA"/>
</dbReference>
<keyword evidence="3" id="KW-1185">Reference proteome</keyword>
<reference evidence="2 3" key="1">
    <citation type="submission" date="2016-11" db="EMBL/GenBank/DDBJ databases">
        <authorList>
            <person name="Jaros S."/>
            <person name="Januszkiewicz K."/>
            <person name="Wedrychowicz H."/>
        </authorList>
    </citation>
    <scope>NUCLEOTIDE SEQUENCE [LARGE SCALE GENOMIC DNA]</scope>
    <source>
        <strain evidence="2 3">DSM 3089</strain>
    </source>
</reference>
<gene>
    <name evidence="2" type="ORF">SAMN02745196_02776</name>
</gene>
<dbReference type="Proteomes" id="UP000184526">
    <property type="component" value="Unassembled WGS sequence"/>
</dbReference>
<dbReference type="OrthoDB" id="2156977at2"/>
<evidence type="ECO:0000256" key="1">
    <source>
        <dbReference type="SAM" id="SignalP"/>
    </source>
</evidence>